<feature type="transmembrane region" description="Helical" evidence="1">
    <location>
        <begin position="82"/>
        <end position="103"/>
    </location>
</feature>
<dbReference type="EMBL" id="JANPWB010000011">
    <property type="protein sequence ID" value="KAJ1131243.1"/>
    <property type="molecule type" value="Genomic_DNA"/>
</dbReference>
<dbReference type="Proteomes" id="UP001066276">
    <property type="component" value="Chromosome 7"/>
</dbReference>
<comment type="caution">
    <text evidence="2">The sequence shown here is derived from an EMBL/GenBank/DDBJ whole genome shotgun (WGS) entry which is preliminary data.</text>
</comment>
<keyword evidence="1" id="KW-1133">Transmembrane helix</keyword>
<evidence type="ECO:0000256" key="1">
    <source>
        <dbReference type="SAM" id="Phobius"/>
    </source>
</evidence>
<gene>
    <name evidence="2" type="ORF">NDU88_009582</name>
</gene>
<accession>A0AAV7PSL9</accession>
<reference evidence="2" key="1">
    <citation type="journal article" date="2022" name="bioRxiv">
        <title>Sequencing and chromosome-scale assembly of the giantPleurodeles waltlgenome.</title>
        <authorList>
            <person name="Brown T."/>
            <person name="Elewa A."/>
            <person name="Iarovenko S."/>
            <person name="Subramanian E."/>
            <person name="Araus A.J."/>
            <person name="Petzold A."/>
            <person name="Susuki M."/>
            <person name="Suzuki K.-i.T."/>
            <person name="Hayashi T."/>
            <person name="Toyoda A."/>
            <person name="Oliveira C."/>
            <person name="Osipova E."/>
            <person name="Leigh N.D."/>
            <person name="Simon A."/>
            <person name="Yun M.H."/>
        </authorList>
    </citation>
    <scope>NUCLEOTIDE SEQUENCE</scope>
    <source>
        <strain evidence="2">20211129_DDA</strain>
        <tissue evidence="2">Liver</tissue>
    </source>
</reference>
<sequence length="104" mass="11551">MLERLETRAEAFMMTAVAKESAAAETEARAPCATGCSEQVPHRRQVGESIPRRQCCVVVRDAWQHVIITVLRIYQHGLGPTVVVFMLLRSVLLTTSIVLSPFIT</sequence>
<protein>
    <submittedName>
        <fullName evidence="2">Uncharacterized protein</fullName>
    </submittedName>
</protein>
<organism evidence="2 3">
    <name type="scientific">Pleurodeles waltl</name>
    <name type="common">Iberian ribbed newt</name>
    <dbReference type="NCBI Taxonomy" id="8319"/>
    <lineage>
        <taxon>Eukaryota</taxon>
        <taxon>Metazoa</taxon>
        <taxon>Chordata</taxon>
        <taxon>Craniata</taxon>
        <taxon>Vertebrata</taxon>
        <taxon>Euteleostomi</taxon>
        <taxon>Amphibia</taxon>
        <taxon>Batrachia</taxon>
        <taxon>Caudata</taxon>
        <taxon>Salamandroidea</taxon>
        <taxon>Salamandridae</taxon>
        <taxon>Pleurodelinae</taxon>
        <taxon>Pleurodeles</taxon>
    </lineage>
</organism>
<keyword evidence="1" id="KW-0812">Transmembrane</keyword>
<evidence type="ECO:0000313" key="3">
    <source>
        <dbReference type="Proteomes" id="UP001066276"/>
    </source>
</evidence>
<dbReference type="AlphaFoldDB" id="A0AAV7PSL9"/>
<name>A0AAV7PSL9_PLEWA</name>
<proteinExistence type="predicted"/>
<keyword evidence="1" id="KW-0472">Membrane</keyword>
<evidence type="ECO:0000313" key="2">
    <source>
        <dbReference type="EMBL" id="KAJ1131243.1"/>
    </source>
</evidence>
<keyword evidence="3" id="KW-1185">Reference proteome</keyword>